<evidence type="ECO:0000313" key="2">
    <source>
        <dbReference type="EMBL" id="KAG7483497.1"/>
    </source>
</evidence>
<accession>A0AAV6Q7G7</accession>
<feature type="region of interest" description="Disordered" evidence="1">
    <location>
        <begin position="66"/>
        <end position="94"/>
    </location>
</feature>
<reference evidence="2 3" key="1">
    <citation type="journal article" date="2021" name="Sci. Rep.">
        <title>Chromosome anchoring in Senegalese sole (Solea senegalensis) reveals sex-associated markers and genome rearrangements in flatfish.</title>
        <authorList>
            <person name="Guerrero-Cozar I."/>
            <person name="Gomez-Garrido J."/>
            <person name="Berbel C."/>
            <person name="Martinez-Blanch J.F."/>
            <person name="Alioto T."/>
            <person name="Claros M.G."/>
            <person name="Gagnaire P.A."/>
            <person name="Manchado M."/>
        </authorList>
    </citation>
    <scope>NUCLEOTIDE SEQUENCE [LARGE SCALE GENOMIC DNA]</scope>
    <source>
        <strain evidence="2">Sse05_10M</strain>
    </source>
</reference>
<protein>
    <submittedName>
        <fullName evidence="2">Uncharacterized protein</fullName>
    </submittedName>
</protein>
<name>A0AAV6Q7G7_SOLSE</name>
<feature type="non-terminal residue" evidence="2">
    <location>
        <position position="1"/>
    </location>
</feature>
<sequence>VSDNLMEPTLQEYSASSLLCDLLSSEQDETLTMKDFEASLSAHAFVEPKDLSSVCCWLWQPAVRGAQGESGGQVKAGPAADKDWSQRSLTPNEW</sequence>
<proteinExistence type="predicted"/>
<gene>
    <name evidence="2" type="ORF">JOB18_050047</name>
</gene>
<organism evidence="2 3">
    <name type="scientific">Solea senegalensis</name>
    <name type="common">Senegalese sole</name>
    <dbReference type="NCBI Taxonomy" id="28829"/>
    <lineage>
        <taxon>Eukaryota</taxon>
        <taxon>Metazoa</taxon>
        <taxon>Chordata</taxon>
        <taxon>Craniata</taxon>
        <taxon>Vertebrata</taxon>
        <taxon>Euteleostomi</taxon>
        <taxon>Actinopterygii</taxon>
        <taxon>Neopterygii</taxon>
        <taxon>Teleostei</taxon>
        <taxon>Neoteleostei</taxon>
        <taxon>Acanthomorphata</taxon>
        <taxon>Carangaria</taxon>
        <taxon>Pleuronectiformes</taxon>
        <taxon>Pleuronectoidei</taxon>
        <taxon>Soleidae</taxon>
        <taxon>Solea</taxon>
    </lineage>
</organism>
<comment type="caution">
    <text evidence="2">The sequence shown here is derived from an EMBL/GenBank/DDBJ whole genome shotgun (WGS) entry which is preliminary data.</text>
</comment>
<evidence type="ECO:0000313" key="3">
    <source>
        <dbReference type="Proteomes" id="UP000693946"/>
    </source>
</evidence>
<evidence type="ECO:0000256" key="1">
    <source>
        <dbReference type="SAM" id="MobiDB-lite"/>
    </source>
</evidence>
<dbReference type="AlphaFoldDB" id="A0AAV6Q7G7"/>
<keyword evidence="3" id="KW-1185">Reference proteome</keyword>
<dbReference type="Proteomes" id="UP000693946">
    <property type="component" value="Linkage Group LG7"/>
</dbReference>
<dbReference type="EMBL" id="JAGKHQ010000019">
    <property type="protein sequence ID" value="KAG7483497.1"/>
    <property type="molecule type" value="Genomic_DNA"/>
</dbReference>